<dbReference type="STRING" id="1121326.CLMAG_62160"/>
<evidence type="ECO:0000313" key="2">
    <source>
        <dbReference type="Proteomes" id="UP000076603"/>
    </source>
</evidence>
<sequence>MRYWSMSFITPIGLIALYTISDYQTIIDKMGYVNLVISFGAPRPSGVTPENGFTWVDASHLPLVPLFLLYRNNQISPNFPYTAENVLKNEIVSPQEMG</sequence>
<protein>
    <submittedName>
        <fullName evidence="1">Uncharacterized protein</fullName>
    </submittedName>
</protein>
<dbReference type="AlphaFoldDB" id="A0A162QIA5"/>
<comment type="caution">
    <text evidence="1">The sequence shown here is derived from an EMBL/GenBank/DDBJ whole genome shotgun (WGS) entry which is preliminary data.</text>
</comment>
<organism evidence="1 2">
    <name type="scientific">Clostridium magnum DSM 2767</name>
    <dbReference type="NCBI Taxonomy" id="1121326"/>
    <lineage>
        <taxon>Bacteria</taxon>
        <taxon>Bacillati</taxon>
        <taxon>Bacillota</taxon>
        <taxon>Clostridia</taxon>
        <taxon>Eubacteriales</taxon>
        <taxon>Clostridiaceae</taxon>
        <taxon>Clostridium</taxon>
    </lineage>
</organism>
<accession>A0A162QIA5</accession>
<gene>
    <name evidence="1" type="ORF">CLMAG_62160</name>
</gene>
<dbReference type="EMBL" id="LWAE01000017">
    <property type="protein sequence ID" value="KZL88561.1"/>
    <property type="molecule type" value="Genomic_DNA"/>
</dbReference>
<dbReference type="Proteomes" id="UP000076603">
    <property type="component" value="Unassembled WGS sequence"/>
</dbReference>
<keyword evidence="2" id="KW-1185">Reference proteome</keyword>
<reference evidence="1 2" key="1">
    <citation type="submission" date="2016-04" db="EMBL/GenBank/DDBJ databases">
        <title>Genome sequence of Clostridium magnum DSM 2767.</title>
        <authorList>
            <person name="Poehlein A."/>
            <person name="Uhlig R."/>
            <person name="Fischer R."/>
            <person name="Bahl H."/>
            <person name="Daniel R."/>
        </authorList>
    </citation>
    <scope>NUCLEOTIDE SEQUENCE [LARGE SCALE GENOMIC DNA]</scope>
    <source>
        <strain evidence="1 2">DSM 2767</strain>
    </source>
</reference>
<name>A0A162QIA5_9CLOT</name>
<evidence type="ECO:0000313" key="1">
    <source>
        <dbReference type="EMBL" id="KZL88561.1"/>
    </source>
</evidence>
<dbReference type="PATRIC" id="fig|1121326.3.peg.6285"/>
<proteinExistence type="predicted"/>